<dbReference type="InterPro" id="IPR006059">
    <property type="entry name" value="SBP"/>
</dbReference>
<keyword evidence="2 6" id="KW-0732">Signal</keyword>
<organism evidence="7 8">
    <name type="scientific">Aureibacillus halotolerans</name>
    <dbReference type="NCBI Taxonomy" id="1508390"/>
    <lineage>
        <taxon>Bacteria</taxon>
        <taxon>Bacillati</taxon>
        <taxon>Bacillota</taxon>
        <taxon>Bacilli</taxon>
        <taxon>Bacillales</taxon>
        <taxon>Bacillaceae</taxon>
        <taxon>Aureibacillus</taxon>
    </lineage>
</organism>
<dbReference type="PROSITE" id="PS51257">
    <property type="entry name" value="PROKAR_LIPOPROTEIN"/>
    <property type="match status" value="1"/>
</dbReference>
<keyword evidence="4" id="KW-0564">Palmitate</keyword>
<reference evidence="7 8" key="1">
    <citation type="submission" date="2019-03" db="EMBL/GenBank/DDBJ databases">
        <title>Genomic Encyclopedia of Type Strains, Phase IV (KMG-IV): sequencing the most valuable type-strain genomes for metagenomic binning, comparative biology and taxonomic classification.</title>
        <authorList>
            <person name="Goeker M."/>
        </authorList>
    </citation>
    <scope>NUCLEOTIDE SEQUENCE [LARGE SCALE GENOMIC DNA]</scope>
    <source>
        <strain evidence="7 8">DSM 28697</strain>
    </source>
</reference>
<evidence type="ECO:0000256" key="1">
    <source>
        <dbReference type="ARBA" id="ARBA00022475"/>
    </source>
</evidence>
<comment type="caution">
    <text evidence="7">The sequence shown here is derived from an EMBL/GenBank/DDBJ whole genome shotgun (WGS) entry which is preliminary data.</text>
</comment>
<feature type="signal peptide" evidence="6">
    <location>
        <begin position="1"/>
        <end position="28"/>
    </location>
</feature>
<evidence type="ECO:0000313" key="7">
    <source>
        <dbReference type="EMBL" id="TDQ42855.1"/>
    </source>
</evidence>
<dbReference type="AlphaFoldDB" id="A0A4R6UDI7"/>
<accession>A0A4R6UDI7</accession>
<sequence>MNKSFNYGRALIVATTLTLSVACSSESAQNTTEDGSNPIEVMLPGHSTDLPQDDSPVLVALEEETGRDVTLNWVPSTSYDDKFNIMLASGELPTLLVIPSKTPSFVNAARSGAFWDLTPYLDEYPSLSQMNETIKTNASIDGKTYGIYRGRALGRNGVTIRQDWLDNLGLSQPETVDEFIEVLRAFTNDDPDGNGQDDTYGFVTSKGAGSFITMQTWMGLPNEWGETDEGKLMPTHTFPEYVDVLTTFREMYADGLVNTDFAVKDGASSPDEVINGKAGVLIGVADHAQRVQEAIIEQGGEGIVDAMQPPAGPKGQRAVPTSGYNGLIAISKKAVPTEEDLKGVLTFLDQVNSEKIQNLLDFGLEGRHYEKEADYLVRTEDTALLAEMNSLNQLLMYIPRLDRITVEQTPIRQKVADVQKANEEIIVANPAEPLISDEYAKNGAQLDKIVDESRIKYIVGQIDKNQLNAELERWMKVGGEEYIKEINELYSQGN</sequence>
<protein>
    <submittedName>
        <fullName evidence="7">Putative aldouronate transport system substrate-binding protein</fullName>
    </submittedName>
</protein>
<proteinExistence type="predicted"/>
<feature type="chain" id="PRO_5020466135" evidence="6">
    <location>
        <begin position="29"/>
        <end position="494"/>
    </location>
</feature>
<keyword evidence="5" id="KW-0449">Lipoprotein</keyword>
<evidence type="ECO:0000256" key="4">
    <source>
        <dbReference type="ARBA" id="ARBA00023139"/>
    </source>
</evidence>
<evidence type="ECO:0000256" key="6">
    <source>
        <dbReference type="SAM" id="SignalP"/>
    </source>
</evidence>
<evidence type="ECO:0000256" key="3">
    <source>
        <dbReference type="ARBA" id="ARBA00023136"/>
    </source>
</evidence>
<dbReference type="RefSeq" id="WP_243739944.1">
    <property type="nucleotide sequence ID" value="NZ_SNYJ01000001.1"/>
</dbReference>
<evidence type="ECO:0000313" key="8">
    <source>
        <dbReference type="Proteomes" id="UP000295632"/>
    </source>
</evidence>
<dbReference type="SUPFAM" id="SSF53850">
    <property type="entry name" value="Periplasmic binding protein-like II"/>
    <property type="match status" value="1"/>
</dbReference>
<evidence type="ECO:0000256" key="5">
    <source>
        <dbReference type="ARBA" id="ARBA00023288"/>
    </source>
</evidence>
<keyword evidence="8" id="KW-1185">Reference proteome</keyword>
<evidence type="ECO:0000256" key="2">
    <source>
        <dbReference type="ARBA" id="ARBA00022729"/>
    </source>
</evidence>
<dbReference type="Gene3D" id="3.40.190.10">
    <property type="entry name" value="Periplasmic binding protein-like II"/>
    <property type="match status" value="2"/>
</dbReference>
<dbReference type="InterPro" id="IPR050490">
    <property type="entry name" value="Bact_solute-bd_prot1"/>
</dbReference>
<gene>
    <name evidence="7" type="ORF">EV213_101285</name>
</gene>
<dbReference type="Proteomes" id="UP000295632">
    <property type="component" value="Unassembled WGS sequence"/>
</dbReference>
<name>A0A4R6UDI7_9BACI</name>
<dbReference type="Pfam" id="PF01547">
    <property type="entry name" value="SBP_bac_1"/>
    <property type="match status" value="1"/>
</dbReference>
<keyword evidence="1" id="KW-1003">Cell membrane</keyword>
<dbReference type="EMBL" id="SNYJ01000001">
    <property type="protein sequence ID" value="TDQ42855.1"/>
    <property type="molecule type" value="Genomic_DNA"/>
</dbReference>
<dbReference type="CDD" id="cd13580">
    <property type="entry name" value="PBP2_AlgQ_like_1"/>
    <property type="match status" value="1"/>
</dbReference>
<keyword evidence="3" id="KW-0472">Membrane</keyword>
<dbReference type="PANTHER" id="PTHR43649">
    <property type="entry name" value="ARABINOSE-BINDING PROTEIN-RELATED"/>
    <property type="match status" value="1"/>
</dbReference>
<dbReference type="PANTHER" id="PTHR43649:SF33">
    <property type="entry name" value="POLYGALACTURONAN_RHAMNOGALACTURONAN-BINDING PROTEIN YTCQ"/>
    <property type="match status" value="1"/>
</dbReference>